<feature type="non-terminal residue" evidence="8">
    <location>
        <position position="187"/>
    </location>
</feature>
<keyword evidence="9" id="KW-1185">Reference proteome</keyword>
<comment type="caution">
    <text evidence="8">The sequence shown here is derived from an EMBL/GenBank/DDBJ whole genome shotgun (WGS) entry which is preliminary data.</text>
</comment>
<evidence type="ECO:0000256" key="1">
    <source>
        <dbReference type="ARBA" id="ARBA00000448"/>
    </source>
</evidence>
<dbReference type="Pfam" id="PF00933">
    <property type="entry name" value="Glyco_hydro_3"/>
    <property type="match status" value="1"/>
</dbReference>
<keyword evidence="5" id="KW-0378">Hydrolase</keyword>
<organism evidence="8 9">
    <name type="scientific">Coemansia javaensis</name>
    <dbReference type="NCBI Taxonomy" id="2761396"/>
    <lineage>
        <taxon>Eukaryota</taxon>
        <taxon>Fungi</taxon>
        <taxon>Fungi incertae sedis</taxon>
        <taxon>Zoopagomycota</taxon>
        <taxon>Kickxellomycotina</taxon>
        <taxon>Kickxellomycetes</taxon>
        <taxon>Kickxellales</taxon>
        <taxon>Kickxellaceae</taxon>
        <taxon>Coemansia</taxon>
    </lineage>
</organism>
<dbReference type="OrthoDB" id="416222at2759"/>
<keyword evidence="6" id="KW-0326">Glycosidase</keyword>
<dbReference type="InterPro" id="IPR036962">
    <property type="entry name" value="Glyco_hydro_3_N_sf"/>
</dbReference>
<proteinExistence type="inferred from homology"/>
<dbReference type="PANTHER" id="PTHR30620:SF16">
    <property type="entry name" value="LYSOSOMAL BETA GLUCOSIDASE"/>
    <property type="match status" value="1"/>
</dbReference>
<dbReference type="InterPro" id="IPR001764">
    <property type="entry name" value="Glyco_hydro_3_N"/>
</dbReference>
<dbReference type="EMBL" id="JANBUL010000324">
    <property type="protein sequence ID" value="KAJ2776941.1"/>
    <property type="molecule type" value="Genomic_DNA"/>
</dbReference>
<dbReference type="InterPro" id="IPR017853">
    <property type="entry name" value="GH"/>
</dbReference>
<dbReference type="AlphaFoldDB" id="A0A9W8LFE2"/>
<evidence type="ECO:0000313" key="8">
    <source>
        <dbReference type="EMBL" id="KAJ2776941.1"/>
    </source>
</evidence>
<dbReference type="InterPro" id="IPR051915">
    <property type="entry name" value="Cellulose_Degrad_GH3"/>
</dbReference>
<dbReference type="EC" id="3.2.1.21" evidence="3"/>
<evidence type="ECO:0000313" key="9">
    <source>
        <dbReference type="Proteomes" id="UP001140217"/>
    </source>
</evidence>
<gene>
    <name evidence="8" type="ORF">H4R18_005418</name>
</gene>
<dbReference type="Gene3D" id="3.20.20.300">
    <property type="entry name" value="Glycoside hydrolase, family 3, N-terminal domain"/>
    <property type="match status" value="1"/>
</dbReference>
<dbReference type="Proteomes" id="UP001140217">
    <property type="component" value="Unassembled WGS sequence"/>
</dbReference>
<evidence type="ECO:0000259" key="7">
    <source>
        <dbReference type="Pfam" id="PF00933"/>
    </source>
</evidence>
<accession>A0A9W8LFE2</accession>
<dbReference type="GO" id="GO:0008422">
    <property type="term" value="F:beta-glucosidase activity"/>
    <property type="evidence" value="ECO:0007669"/>
    <property type="project" value="UniProtKB-EC"/>
</dbReference>
<comment type="catalytic activity">
    <reaction evidence="1">
        <text>Hydrolysis of terminal, non-reducing beta-D-glucosyl residues with release of beta-D-glucose.</text>
        <dbReference type="EC" id="3.2.1.21"/>
    </reaction>
</comment>
<comment type="similarity">
    <text evidence="2">Belongs to the glycosyl hydrolase 3 family.</text>
</comment>
<name>A0A9W8LFE2_9FUNG</name>
<dbReference type="PANTHER" id="PTHR30620">
    <property type="entry name" value="PERIPLASMIC BETA-GLUCOSIDASE-RELATED"/>
    <property type="match status" value="1"/>
</dbReference>
<dbReference type="SUPFAM" id="SSF51445">
    <property type="entry name" value="(Trans)glycosidases"/>
    <property type="match status" value="1"/>
</dbReference>
<evidence type="ECO:0000256" key="3">
    <source>
        <dbReference type="ARBA" id="ARBA00012744"/>
    </source>
</evidence>
<protein>
    <recommendedName>
        <fullName evidence="3">beta-glucosidase</fullName>
        <ecNumber evidence="3">3.2.1.21</ecNumber>
    </recommendedName>
</protein>
<dbReference type="GO" id="GO:0009251">
    <property type="term" value="P:glucan catabolic process"/>
    <property type="evidence" value="ECO:0007669"/>
    <property type="project" value="TreeGrafter"/>
</dbReference>
<evidence type="ECO:0000256" key="5">
    <source>
        <dbReference type="ARBA" id="ARBA00022801"/>
    </source>
</evidence>
<evidence type="ECO:0000256" key="4">
    <source>
        <dbReference type="ARBA" id="ARBA00022729"/>
    </source>
</evidence>
<reference evidence="8" key="1">
    <citation type="submission" date="2022-07" db="EMBL/GenBank/DDBJ databases">
        <title>Phylogenomic reconstructions and comparative analyses of Kickxellomycotina fungi.</title>
        <authorList>
            <person name="Reynolds N.K."/>
            <person name="Stajich J.E."/>
            <person name="Barry K."/>
            <person name="Grigoriev I.V."/>
            <person name="Crous P."/>
            <person name="Smith M.E."/>
        </authorList>
    </citation>
    <scope>NUCLEOTIDE SEQUENCE</scope>
    <source>
        <strain evidence="8">NBRC 105414</strain>
    </source>
</reference>
<keyword evidence="4" id="KW-0732">Signal</keyword>
<sequence length="187" mass="20619">MSVLARASVRGYQGDYKHDRTRVAACMKHFIGYGYPFDGSDRANRHIAPRELLEYYLPAFKAAVDAGVATAMSSYGAINSEPVTMSRSYLQRLLREKLGFRGALVTDAGEIASQVSLYKTASDIGQATWGALSHTSIDLSMMTADTSFCEVAYGLVVRGYIPESRVDESVARILQLKKDLGLFERPF</sequence>
<evidence type="ECO:0000256" key="2">
    <source>
        <dbReference type="ARBA" id="ARBA00005336"/>
    </source>
</evidence>
<evidence type="ECO:0000256" key="6">
    <source>
        <dbReference type="ARBA" id="ARBA00023295"/>
    </source>
</evidence>
<feature type="domain" description="Glycoside hydrolase family 3 N-terminal" evidence="7">
    <location>
        <begin position="3"/>
        <end position="176"/>
    </location>
</feature>